<organism evidence="12 13">
    <name type="scientific">Cinchona calisaya</name>
    <dbReference type="NCBI Taxonomy" id="153742"/>
    <lineage>
        <taxon>Eukaryota</taxon>
        <taxon>Viridiplantae</taxon>
        <taxon>Streptophyta</taxon>
        <taxon>Embryophyta</taxon>
        <taxon>Tracheophyta</taxon>
        <taxon>Spermatophyta</taxon>
        <taxon>Magnoliopsida</taxon>
        <taxon>eudicotyledons</taxon>
        <taxon>Gunneridae</taxon>
        <taxon>Pentapetalae</taxon>
        <taxon>asterids</taxon>
        <taxon>lamiids</taxon>
        <taxon>Gentianales</taxon>
        <taxon>Rubiaceae</taxon>
        <taxon>Cinchonoideae</taxon>
        <taxon>Cinchoneae</taxon>
        <taxon>Cinchona</taxon>
    </lineage>
</organism>
<keyword evidence="13" id="KW-1185">Reference proteome</keyword>
<dbReference type="FunFam" id="1.10.10.10:FF:000322">
    <property type="entry name" value="Probable disease resistance protein At1g63360"/>
    <property type="match status" value="1"/>
</dbReference>
<dbReference type="PROSITE" id="PS51450">
    <property type="entry name" value="LRR"/>
    <property type="match status" value="1"/>
</dbReference>
<dbReference type="InterPro" id="IPR027417">
    <property type="entry name" value="P-loop_NTPase"/>
</dbReference>
<dbReference type="FunFam" id="3.40.50.300:FF:001091">
    <property type="entry name" value="Probable disease resistance protein At1g61300"/>
    <property type="match status" value="1"/>
</dbReference>
<dbReference type="InterPro" id="IPR001611">
    <property type="entry name" value="Leu-rich_rpt"/>
</dbReference>
<dbReference type="GO" id="GO:0005524">
    <property type="term" value="F:ATP binding"/>
    <property type="evidence" value="ECO:0007669"/>
    <property type="project" value="UniProtKB-KW"/>
</dbReference>
<evidence type="ECO:0000256" key="4">
    <source>
        <dbReference type="ARBA" id="ARBA00022741"/>
    </source>
</evidence>
<dbReference type="FunFam" id="1.10.8.430:FF:000003">
    <property type="entry name" value="Probable disease resistance protein At5g66910"/>
    <property type="match status" value="1"/>
</dbReference>
<dbReference type="InterPro" id="IPR055414">
    <property type="entry name" value="LRR_R13L4/SHOC2-like"/>
</dbReference>
<sequence length="1089" mass="121765">MEILAAVVSAVLAPTCGKLFSSIRIKNLQNFQACFADLDREMNDLLRRRETVKQDLEAAERVGQVPRAAVKDWLQEVNDIEAQVNEMKTQLLQESNFYIIRRGCSCSNQENLRLAASEKLAEVKRLLEAGSFRLGVAAPIIVEHIPGPSIEDQPTAARNIARVMDLLSNEEAKMIGIWGMGGVGKTTLVKNVNNKLKNINSPLAEVFSIVIWVIVANKSNESSALKRVQQQIAKRLKISFEGGGGDDDDDKEIIIARRAIQLHERLEKEKFLLILDDVWNPIDLYAVGVPQPETPTGSKILLTTRSSEVCDVMRANFMLKVEVLNESEAWELFCKYAGDAATLADVEPHAKAVTRECCGVPLAIIVVGASLRGKETVELWEDAINRLRNLEHTGIENKVYSSLKWSYDSLPDKKMKSCFLFCCLYPEDYSIYLDDLVRYWLAEGLLDENRNIEDVRIRGIAMIEHLKNSCLLEIGRKKATVKMNDVVRDVAVWIASSFEDECKSVVKSGIGLKSITEDTIFKSARRLSFMCNEMHVLPESVTVCPLASTLLLQYNGSLAHVPDEFLQAFLSLRVLDLSGCPIESLPFSLNQLVQLRALILAGCEYLGELPPIGGLGELQVLDCSHTNIKALPEGMERLTSLRQLDLSYISSSTTICTGTIAGLSSLETLKLSRSTGKWFMKGSEEGGSNPTPLKEILLLRRLLNWEMDFDSIPGIKISERDALIHFILKLKKFRVNVGSIAFPSRGLVEEIDNKRSVTFNGHCLSGEWIGWLFLNATSVHLCDCEGLNLMFEEIAKSCSSVGSFNTLSRLDIVKSSSSFELTASCDVQSDFDLLPNLKTLHLSKLTGLTCISVLAEPLRLQFPSLRRLEIVNCSRLKYLLSLSCSVMKLGQLKEITVESCEELEELFCYDSANSSPSQSLAPDDLCANIQLIRLKNLPKLESFSRPSAITCPLVEKVEVINCHLLKRLPLSITSTTLKEIKGTPEWWHQLEWDDEDIRSNLENFFIPVSEPEPDPEPEPEPELELEPEPEPQSEFELEQHSHSGFKDLSDTESTQMRGAYSDMGDNRLGGNLLRFGPLSQQIRLKRPNH</sequence>
<feature type="compositionally biased region" description="Acidic residues" evidence="8">
    <location>
        <begin position="1011"/>
        <end position="1036"/>
    </location>
</feature>
<dbReference type="Proteomes" id="UP001630127">
    <property type="component" value="Unassembled WGS sequence"/>
</dbReference>
<dbReference type="PRINTS" id="PR00364">
    <property type="entry name" value="DISEASERSIST"/>
</dbReference>
<dbReference type="SUPFAM" id="SSF52058">
    <property type="entry name" value="L domain-like"/>
    <property type="match status" value="1"/>
</dbReference>
<proteinExistence type="inferred from homology"/>
<name>A0ABD2YNI5_9GENT</name>
<dbReference type="AlphaFoldDB" id="A0ABD2YNI5"/>
<evidence type="ECO:0000259" key="9">
    <source>
        <dbReference type="Pfam" id="PF00931"/>
    </source>
</evidence>
<feature type="domain" description="Disease resistance protein winged helix" evidence="10">
    <location>
        <begin position="424"/>
        <end position="491"/>
    </location>
</feature>
<evidence type="ECO:0000259" key="11">
    <source>
        <dbReference type="Pfam" id="PF23598"/>
    </source>
</evidence>
<dbReference type="InterPro" id="IPR002182">
    <property type="entry name" value="NB-ARC"/>
</dbReference>
<dbReference type="PANTHER" id="PTHR33463:SF202">
    <property type="entry name" value="NB-ARC DOMAIN-CONTAINING PROTEIN"/>
    <property type="match status" value="1"/>
</dbReference>
<evidence type="ECO:0000256" key="2">
    <source>
        <dbReference type="ARBA" id="ARBA00022614"/>
    </source>
</evidence>
<dbReference type="Gene3D" id="3.80.10.10">
    <property type="entry name" value="Ribonuclease Inhibitor"/>
    <property type="match status" value="2"/>
</dbReference>
<evidence type="ECO:0000256" key="1">
    <source>
        <dbReference type="ARBA" id="ARBA00008894"/>
    </source>
</evidence>
<feature type="compositionally biased region" description="Basic and acidic residues" evidence="8">
    <location>
        <begin position="1037"/>
        <end position="1049"/>
    </location>
</feature>
<evidence type="ECO:0000256" key="8">
    <source>
        <dbReference type="SAM" id="MobiDB-lite"/>
    </source>
</evidence>
<dbReference type="Gene3D" id="3.40.50.300">
    <property type="entry name" value="P-loop containing nucleotide triphosphate hydrolases"/>
    <property type="match status" value="1"/>
</dbReference>
<dbReference type="EMBL" id="JBJUIK010000012">
    <property type="protein sequence ID" value="KAL3508538.1"/>
    <property type="molecule type" value="Genomic_DNA"/>
</dbReference>
<dbReference type="InterPro" id="IPR042197">
    <property type="entry name" value="Apaf_helical"/>
</dbReference>
<keyword evidence="7" id="KW-0175">Coiled coil</keyword>
<feature type="domain" description="Disease resistance R13L4/SHOC-2-like LRR" evidence="11">
    <location>
        <begin position="566"/>
        <end position="900"/>
    </location>
</feature>
<keyword evidence="2" id="KW-0433">Leucine-rich repeat</keyword>
<dbReference type="Gene3D" id="1.10.8.430">
    <property type="entry name" value="Helical domain of apoptotic protease-activating factors"/>
    <property type="match status" value="1"/>
</dbReference>
<evidence type="ECO:0000313" key="12">
    <source>
        <dbReference type="EMBL" id="KAL3508538.1"/>
    </source>
</evidence>
<evidence type="ECO:0008006" key="14">
    <source>
        <dbReference type="Google" id="ProtNLM"/>
    </source>
</evidence>
<evidence type="ECO:0000313" key="13">
    <source>
        <dbReference type="Proteomes" id="UP001630127"/>
    </source>
</evidence>
<protein>
    <recommendedName>
        <fullName evidence="14">AAA+ ATPase domain-containing protein</fullName>
    </recommendedName>
</protein>
<evidence type="ECO:0000256" key="6">
    <source>
        <dbReference type="ARBA" id="ARBA00022840"/>
    </source>
</evidence>
<evidence type="ECO:0000256" key="3">
    <source>
        <dbReference type="ARBA" id="ARBA00022737"/>
    </source>
</evidence>
<dbReference type="InterPro" id="IPR058922">
    <property type="entry name" value="WHD_DRP"/>
</dbReference>
<evidence type="ECO:0000256" key="5">
    <source>
        <dbReference type="ARBA" id="ARBA00022821"/>
    </source>
</evidence>
<reference evidence="12 13" key="1">
    <citation type="submission" date="2024-11" db="EMBL/GenBank/DDBJ databases">
        <title>A near-complete genome assembly of Cinchona calisaya.</title>
        <authorList>
            <person name="Lian D.C."/>
            <person name="Zhao X.W."/>
            <person name="Wei L."/>
        </authorList>
    </citation>
    <scope>NUCLEOTIDE SEQUENCE [LARGE SCALE GENOMIC DNA]</scope>
    <source>
        <tissue evidence="12">Nenye</tissue>
    </source>
</reference>
<comment type="caution">
    <text evidence="12">The sequence shown here is derived from an EMBL/GenBank/DDBJ whole genome shotgun (WGS) entry which is preliminary data.</text>
</comment>
<dbReference type="GO" id="GO:0051607">
    <property type="term" value="P:defense response to virus"/>
    <property type="evidence" value="ECO:0007669"/>
    <property type="project" value="UniProtKB-ARBA"/>
</dbReference>
<dbReference type="Gene3D" id="1.10.10.10">
    <property type="entry name" value="Winged helix-like DNA-binding domain superfamily/Winged helix DNA-binding domain"/>
    <property type="match status" value="1"/>
</dbReference>
<keyword evidence="3" id="KW-0677">Repeat</keyword>
<dbReference type="Pfam" id="PF00931">
    <property type="entry name" value="NB-ARC"/>
    <property type="match status" value="1"/>
</dbReference>
<dbReference type="InterPro" id="IPR036388">
    <property type="entry name" value="WH-like_DNA-bd_sf"/>
</dbReference>
<dbReference type="SUPFAM" id="SSF52540">
    <property type="entry name" value="P-loop containing nucleoside triphosphate hydrolases"/>
    <property type="match status" value="1"/>
</dbReference>
<feature type="region of interest" description="Disordered" evidence="8">
    <location>
        <begin position="1007"/>
        <end position="1089"/>
    </location>
</feature>
<dbReference type="Pfam" id="PF23559">
    <property type="entry name" value="WHD_DRP"/>
    <property type="match status" value="1"/>
</dbReference>
<feature type="domain" description="NB-ARC" evidence="9">
    <location>
        <begin position="159"/>
        <end position="340"/>
    </location>
</feature>
<evidence type="ECO:0000259" key="10">
    <source>
        <dbReference type="Pfam" id="PF23559"/>
    </source>
</evidence>
<dbReference type="Pfam" id="PF23598">
    <property type="entry name" value="LRR_14"/>
    <property type="match status" value="1"/>
</dbReference>
<dbReference type="InterPro" id="IPR032675">
    <property type="entry name" value="LRR_dom_sf"/>
</dbReference>
<evidence type="ECO:0000256" key="7">
    <source>
        <dbReference type="SAM" id="Coils"/>
    </source>
</evidence>
<keyword evidence="5" id="KW-0611">Plant defense</keyword>
<dbReference type="PANTHER" id="PTHR33463">
    <property type="entry name" value="NB-ARC DOMAIN-CONTAINING PROTEIN-RELATED"/>
    <property type="match status" value="1"/>
</dbReference>
<feature type="coiled-coil region" evidence="7">
    <location>
        <begin position="35"/>
        <end position="90"/>
    </location>
</feature>
<dbReference type="InterPro" id="IPR050905">
    <property type="entry name" value="Plant_NBS-LRR"/>
</dbReference>
<comment type="similarity">
    <text evidence="1">Belongs to the disease resistance NB-LRR family.</text>
</comment>
<keyword evidence="4" id="KW-0547">Nucleotide-binding</keyword>
<keyword evidence="6" id="KW-0067">ATP-binding</keyword>
<accession>A0ABD2YNI5</accession>
<gene>
    <name evidence="12" type="ORF">ACH5RR_027939</name>
</gene>